<reference evidence="1" key="1">
    <citation type="submission" date="2018-07" db="EMBL/GenBank/DDBJ databases">
        <authorList>
            <person name="Quirk P.G."/>
            <person name="Krulwich T.A."/>
        </authorList>
    </citation>
    <scope>NUCLEOTIDE SEQUENCE</scope>
</reference>
<evidence type="ECO:0000313" key="1">
    <source>
        <dbReference type="EMBL" id="SSX19286.1"/>
    </source>
</evidence>
<protein>
    <submittedName>
        <fullName evidence="1">CSON013006 protein</fullName>
    </submittedName>
</protein>
<name>A0A336LMU1_CULSO</name>
<gene>
    <name evidence="1" type="primary">CSON013006</name>
</gene>
<dbReference type="AlphaFoldDB" id="A0A336LMU1"/>
<dbReference type="EMBL" id="UFQT01000063">
    <property type="protein sequence ID" value="SSX19286.1"/>
    <property type="molecule type" value="Genomic_DNA"/>
</dbReference>
<dbReference type="VEuPathDB" id="VectorBase:CSON013006"/>
<accession>A0A336LMU1</accession>
<sequence length="105" mass="12434">MFLLPICQTNAEDYFIAWTSQITSYLMDNNDYLMKVDFVSVAHRVCVVMKMVFDIQVAFHEMKDKLLVLFLGVCEMSYQVDDNFEQEVMVIVFFYEPNDYLEVQS</sequence>
<organism evidence="1">
    <name type="scientific">Culicoides sonorensis</name>
    <name type="common">Biting midge</name>
    <dbReference type="NCBI Taxonomy" id="179676"/>
    <lineage>
        <taxon>Eukaryota</taxon>
        <taxon>Metazoa</taxon>
        <taxon>Ecdysozoa</taxon>
        <taxon>Arthropoda</taxon>
        <taxon>Hexapoda</taxon>
        <taxon>Insecta</taxon>
        <taxon>Pterygota</taxon>
        <taxon>Neoptera</taxon>
        <taxon>Endopterygota</taxon>
        <taxon>Diptera</taxon>
        <taxon>Nematocera</taxon>
        <taxon>Chironomoidea</taxon>
        <taxon>Ceratopogonidae</taxon>
        <taxon>Ceratopogoninae</taxon>
        <taxon>Culicoides</taxon>
        <taxon>Monoculicoides</taxon>
    </lineage>
</organism>
<proteinExistence type="predicted"/>